<gene>
    <name evidence="4" type="ORF">GGR05_000704</name>
</gene>
<comment type="caution">
    <text evidence="4">The sequence shown here is derived from an EMBL/GenBank/DDBJ whole genome shotgun (WGS) entry which is preliminary data.</text>
</comment>
<dbReference type="Proteomes" id="UP000531216">
    <property type="component" value="Unassembled WGS sequence"/>
</dbReference>
<evidence type="ECO:0000313" key="5">
    <source>
        <dbReference type="Proteomes" id="UP000531216"/>
    </source>
</evidence>
<keyword evidence="1 2" id="KW-0597">Phosphoprotein</keyword>
<dbReference type="PROSITE" id="PS50110">
    <property type="entry name" value="RESPONSE_REGULATORY"/>
    <property type="match status" value="1"/>
</dbReference>
<dbReference type="InterPro" id="IPR011006">
    <property type="entry name" value="CheY-like_superfamily"/>
</dbReference>
<dbReference type="RefSeq" id="WP_090958068.1">
    <property type="nucleotide sequence ID" value="NZ_FOOA01000001.1"/>
</dbReference>
<feature type="domain" description="Response regulatory" evidence="3">
    <location>
        <begin position="11"/>
        <end position="124"/>
    </location>
</feature>
<dbReference type="InterPro" id="IPR050595">
    <property type="entry name" value="Bact_response_regulator"/>
</dbReference>
<dbReference type="AlphaFoldDB" id="A0A7W6FT33"/>
<evidence type="ECO:0000256" key="1">
    <source>
        <dbReference type="ARBA" id="ARBA00022553"/>
    </source>
</evidence>
<accession>A0A7W6FT33</accession>
<evidence type="ECO:0000259" key="3">
    <source>
        <dbReference type="PROSITE" id="PS50110"/>
    </source>
</evidence>
<keyword evidence="5" id="KW-1185">Reference proteome</keyword>
<name>A0A7W6FT33_9HYPH</name>
<feature type="modified residue" description="4-aspartylphosphate" evidence="2">
    <location>
        <position position="61"/>
    </location>
</feature>
<sequence length="129" mass="14259">MTIPFDRSRIGILVVEDEPLLLLDAMDMVEDAGFKAYGATSADEAIRLLERHDDIRILFTDVDMPGSMDGLKLAHAVRNRWPPMSIIVASGHVKVSPEELPRDGLFFAKPYPPASLIRTVEAMAQRIAG</sequence>
<organism evidence="4 5">
    <name type="scientific">Aureimonas phyllosphaerae</name>
    <dbReference type="NCBI Taxonomy" id="1166078"/>
    <lineage>
        <taxon>Bacteria</taxon>
        <taxon>Pseudomonadati</taxon>
        <taxon>Pseudomonadota</taxon>
        <taxon>Alphaproteobacteria</taxon>
        <taxon>Hyphomicrobiales</taxon>
        <taxon>Aurantimonadaceae</taxon>
        <taxon>Aureimonas</taxon>
    </lineage>
</organism>
<dbReference type="OrthoDB" id="9784719at2"/>
<dbReference type="PANTHER" id="PTHR44591:SF21">
    <property type="entry name" value="TWO-COMPONENT RESPONSE REGULATOR"/>
    <property type="match status" value="1"/>
</dbReference>
<dbReference type="PANTHER" id="PTHR44591">
    <property type="entry name" value="STRESS RESPONSE REGULATOR PROTEIN 1"/>
    <property type="match status" value="1"/>
</dbReference>
<reference evidence="4 5" key="1">
    <citation type="submission" date="2020-08" db="EMBL/GenBank/DDBJ databases">
        <title>Genomic Encyclopedia of Type Strains, Phase IV (KMG-IV): sequencing the most valuable type-strain genomes for metagenomic binning, comparative biology and taxonomic classification.</title>
        <authorList>
            <person name="Goeker M."/>
        </authorList>
    </citation>
    <scope>NUCLEOTIDE SEQUENCE [LARGE SCALE GENOMIC DNA]</scope>
    <source>
        <strain evidence="4 5">DSM 25024</strain>
    </source>
</reference>
<dbReference type="EMBL" id="JACIDO010000001">
    <property type="protein sequence ID" value="MBB3934593.1"/>
    <property type="molecule type" value="Genomic_DNA"/>
</dbReference>
<dbReference type="GO" id="GO:0000160">
    <property type="term" value="P:phosphorelay signal transduction system"/>
    <property type="evidence" value="ECO:0007669"/>
    <property type="project" value="InterPro"/>
</dbReference>
<proteinExistence type="predicted"/>
<evidence type="ECO:0000313" key="4">
    <source>
        <dbReference type="EMBL" id="MBB3934593.1"/>
    </source>
</evidence>
<dbReference type="SMART" id="SM00448">
    <property type="entry name" value="REC"/>
    <property type="match status" value="1"/>
</dbReference>
<protein>
    <submittedName>
        <fullName evidence="4">CheY-like chemotaxis protein</fullName>
    </submittedName>
</protein>
<dbReference type="Gene3D" id="3.40.50.2300">
    <property type="match status" value="1"/>
</dbReference>
<evidence type="ECO:0000256" key="2">
    <source>
        <dbReference type="PROSITE-ProRule" id="PRU00169"/>
    </source>
</evidence>
<dbReference type="Pfam" id="PF00072">
    <property type="entry name" value="Response_reg"/>
    <property type="match status" value="1"/>
</dbReference>
<dbReference type="InterPro" id="IPR001789">
    <property type="entry name" value="Sig_transdc_resp-reg_receiver"/>
</dbReference>
<dbReference type="SUPFAM" id="SSF52172">
    <property type="entry name" value="CheY-like"/>
    <property type="match status" value="1"/>
</dbReference>